<accession>A0A6A6W4C5</accession>
<organism evidence="2 3">
    <name type="scientific">Pseudovirgaria hyperparasitica</name>
    <dbReference type="NCBI Taxonomy" id="470096"/>
    <lineage>
        <taxon>Eukaryota</taxon>
        <taxon>Fungi</taxon>
        <taxon>Dikarya</taxon>
        <taxon>Ascomycota</taxon>
        <taxon>Pezizomycotina</taxon>
        <taxon>Dothideomycetes</taxon>
        <taxon>Dothideomycetes incertae sedis</taxon>
        <taxon>Acrospermales</taxon>
        <taxon>Acrospermaceae</taxon>
        <taxon>Pseudovirgaria</taxon>
    </lineage>
</organism>
<feature type="compositionally biased region" description="Polar residues" evidence="1">
    <location>
        <begin position="44"/>
        <end position="64"/>
    </location>
</feature>
<dbReference type="Proteomes" id="UP000799437">
    <property type="component" value="Unassembled WGS sequence"/>
</dbReference>
<dbReference type="RefSeq" id="XP_033600173.1">
    <property type="nucleotide sequence ID" value="XM_033741404.1"/>
</dbReference>
<feature type="compositionally biased region" description="Polar residues" evidence="1">
    <location>
        <begin position="106"/>
        <end position="129"/>
    </location>
</feature>
<feature type="compositionally biased region" description="Low complexity" evidence="1">
    <location>
        <begin position="137"/>
        <end position="146"/>
    </location>
</feature>
<feature type="compositionally biased region" description="Low complexity" evidence="1">
    <location>
        <begin position="82"/>
        <end position="93"/>
    </location>
</feature>
<dbReference type="OrthoDB" id="5089392at2759"/>
<gene>
    <name evidence="2" type="ORF">EJ05DRAFT_398307</name>
</gene>
<dbReference type="AlphaFoldDB" id="A0A6A6W4C5"/>
<dbReference type="GeneID" id="54482458"/>
<sequence>MTTPATQVSSSTEAFGPPSRSNTGSSTFTTCSQIESPSEVIDPSQPSNTRPFRSTASGLSSIAEQSFLGALSSRVRGRSRNRSQTSSRNQSRSPMPPPSRMASDRILSSSPVRPRASRQQSEYSGSTLVSDHKVPNRQTTSDSHQSSHSRENFHWQGRHSNSWLFNDFSVIGTIKSVTRRNRRVS</sequence>
<name>A0A6A6W4C5_9PEZI</name>
<reference evidence="2" key="1">
    <citation type="journal article" date="2020" name="Stud. Mycol.">
        <title>101 Dothideomycetes genomes: a test case for predicting lifestyles and emergence of pathogens.</title>
        <authorList>
            <person name="Haridas S."/>
            <person name="Albert R."/>
            <person name="Binder M."/>
            <person name="Bloem J."/>
            <person name="Labutti K."/>
            <person name="Salamov A."/>
            <person name="Andreopoulos B."/>
            <person name="Baker S."/>
            <person name="Barry K."/>
            <person name="Bills G."/>
            <person name="Bluhm B."/>
            <person name="Cannon C."/>
            <person name="Castanera R."/>
            <person name="Culley D."/>
            <person name="Daum C."/>
            <person name="Ezra D."/>
            <person name="Gonzalez J."/>
            <person name="Henrissat B."/>
            <person name="Kuo A."/>
            <person name="Liang C."/>
            <person name="Lipzen A."/>
            <person name="Lutzoni F."/>
            <person name="Magnuson J."/>
            <person name="Mondo S."/>
            <person name="Nolan M."/>
            <person name="Ohm R."/>
            <person name="Pangilinan J."/>
            <person name="Park H.-J."/>
            <person name="Ramirez L."/>
            <person name="Alfaro M."/>
            <person name="Sun H."/>
            <person name="Tritt A."/>
            <person name="Yoshinaga Y."/>
            <person name="Zwiers L.-H."/>
            <person name="Turgeon B."/>
            <person name="Goodwin S."/>
            <person name="Spatafora J."/>
            <person name="Crous P."/>
            <person name="Grigoriev I."/>
        </authorList>
    </citation>
    <scope>NUCLEOTIDE SEQUENCE</scope>
    <source>
        <strain evidence="2">CBS 121739</strain>
    </source>
</reference>
<evidence type="ECO:0000313" key="3">
    <source>
        <dbReference type="Proteomes" id="UP000799437"/>
    </source>
</evidence>
<dbReference type="EMBL" id="ML996573">
    <property type="protein sequence ID" value="KAF2757722.1"/>
    <property type="molecule type" value="Genomic_DNA"/>
</dbReference>
<feature type="region of interest" description="Disordered" evidence="1">
    <location>
        <begin position="1"/>
        <end position="153"/>
    </location>
</feature>
<protein>
    <submittedName>
        <fullName evidence="2">Uncharacterized protein</fullName>
    </submittedName>
</protein>
<keyword evidence="3" id="KW-1185">Reference proteome</keyword>
<feature type="compositionally biased region" description="Polar residues" evidence="1">
    <location>
        <begin position="1"/>
        <end position="36"/>
    </location>
</feature>
<evidence type="ECO:0000313" key="2">
    <source>
        <dbReference type="EMBL" id="KAF2757722.1"/>
    </source>
</evidence>
<evidence type="ECO:0000256" key="1">
    <source>
        <dbReference type="SAM" id="MobiDB-lite"/>
    </source>
</evidence>
<proteinExistence type="predicted"/>